<sequence>MLNEVKHIKKTLLTIQIEEKNLLEAADELKQSSEDLTRLCRMFAVTGEKKYNLEYIDIINWRNGKIKRPGNAVCSLYAGKTINQYDVFRELGCTEEELSFLNAAIKFSDMLAAFETQAIETVKQKKYVKGPASINENESYHDFAIRILHDEGYQSETEKIMRFINAFCNKLAERMKTVIEKENKEADTYLLLTSIFISATAISIICFVFFLTNSVIRPILKTAQIFSQLGNGDLRHQMEVKSSNEIGQMGRNFNAMLEKIKNLIFSIQKNSDALSNLGEQLAANMTETASAMHQINSNINGVKQQALAQSASVGETSDSIEKMMYTTKQLNSSIETQAASIVQSSSSIEEMTANITSIGKMLDENKSVMQSLHKHSILGKEGAAAANADVTKISEKSNALQEASQVIQNIASQTNLLAMNAAIEAAHAGETGKGFAVVADEIRKLAEESNMQGKQISEMLKESTEIIENLTESGGAAENVFVEVFELAAKALKHIEQITAAMHEQENGNNEMLIAIRNINTVTLEVKEGSGEMLKSGKNAAQAAQILSDLTRAITDSMNEMATGAIQINNAVQEINEITQKNKQNIENLAFEVKKFKV</sequence>
<keyword evidence="1" id="KW-0145">Chemotaxis</keyword>
<dbReference type="PANTHER" id="PTHR43531:SF11">
    <property type="entry name" value="METHYL-ACCEPTING CHEMOTAXIS PROTEIN 3"/>
    <property type="match status" value="1"/>
</dbReference>
<dbReference type="InterPro" id="IPR051310">
    <property type="entry name" value="MCP_chemotaxis"/>
</dbReference>
<name>A0A7S6WRV0_9SPIR</name>
<keyword evidence="4" id="KW-0472">Membrane</keyword>
<dbReference type="SUPFAM" id="SSF58104">
    <property type="entry name" value="Methyl-accepting chemotaxis protein (MCP) signaling domain"/>
    <property type="match status" value="1"/>
</dbReference>
<evidence type="ECO:0000313" key="8">
    <source>
        <dbReference type="Proteomes" id="UP000593915"/>
    </source>
</evidence>
<dbReference type="PRINTS" id="PR00260">
    <property type="entry name" value="CHEMTRNSDUCR"/>
</dbReference>
<feature type="transmembrane region" description="Helical" evidence="4">
    <location>
        <begin position="189"/>
        <end position="211"/>
    </location>
</feature>
<dbReference type="SUPFAM" id="SSF158472">
    <property type="entry name" value="HAMP domain-like"/>
    <property type="match status" value="1"/>
</dbReference>
<dbReference type="Gene3D" id="1.10.287.950">
    <property type="entry name" value="Methyl-accepting chemotaxis protein"/>
    <property type="match status" value="1"/>
</dbReference>
<evidence type="ECO:0000313" key="7">
    <source>
        <dbReference type="EMBL" id="QOW61652.1"/>
    </source>
</evidence>
<feature type="domain" description="HAMP" evidence="6">
    <location>
        <begin position="213"/>
        <end position="265"/>
    </location>
</feature>
<dbReference type="InterPro" id="IPR004089">
    <property type="entry name" value="MCPsignal_dom"/>
</dbReference>
<evidence type="ECO:0000256" key="3">
    <source>
        <dbReference type="PROSITE-ProRule" id="PRU00284"/>
    </source>
</evidence>
<protein>
    <submittedName>
        <fullName evidence="7">HAMP domain-containing protein</fullName>
    </submittedName>
</protein>
<reference evidence="7 8" key="1">
    <citation type="submission" date="2020-09" db="EMBL/GenBank/DDBJ databases">
        <title>Characterization of Treponema spp. from bovine digital dermatitis in Korea.</title>
        <authorList>
            <person name="Espiritu H.M."/>
            <person name="Cho Y.I."/>
            <person name="Mamuad L."/>
        </authorList>
    </citation>
    <scope>NUCLEOTIDE SEQUENCE [LARGE SCALE GENOMIC DNA]</scope>
    <source>
        <strain evidence="7 8">KS1</strain>
    </source>
</reference>
<evidence type="ECO:0000259" key="6">
    <source>
        <dbReference type="PROSITE" id="PS50885"/>
    </source>
</evidence>
<dbReference type="GO" id="GO:0006935">
    <property type="term" value="P:chemotaxis"/>
    <property type="evidence" value="ECO:0007669"/>
    <property type="project" value="UniProtKB-KW"/>
</dbReference>
<dbReference type="SMART" id="SM00304">
    <property type="entry name" value="HAMP"/>
    <property type="match status" value="1"/>
</dbReference>
<comment type="similarity">
    <text evidence="2">Belongs to the methyl-accepting chemotaxis (MCP) protein family.</text>
</comment>
<keyword evidence="3" id="KW-0807">Transducer</keyword>
<evidence type="ECO:0000259" key="5">
    <source>
        <dbReference type="PROSITE" id="PS50111"/>
    </source>
</evidence>
<dbReference type="PROSITE" id="PS50885">
    <property type="entry name" value="HAMP"/>
    <property type="match status" value="1"/>
</dbReference>
<dbReference type="Pfam" id="PF00015">
    <property type="entry name" value="MCPsignal"/>
    <property type="match status" value="1"/>
</dbReference>
<accession>A0A7S6WRV0</accession>
<organism evidence="7 8">
    <name type="scientific">Treponema pedis</name>
    <dbReference type="NCBI Taxonomy" id="409322"/>
    <lineage>
        <taxon>Bacteria</taxon>
        <taxon>Pseudomonadati</taxon>
        <taxon>Spirochaetota</taxon>
        <taxon>Spirochaetia</taxon>
        <taxon>Spirochaetales</taxon>
        <taxon>Treponemataceae</taxon>
        <taxon>Treponema</taxon>
    </lineage>
</organism>
<dbReference type="PROSITE" id="PS50111">
    <property type="entry name" value="CHEMOTAXIS_TRANSDUC_2"/>
    <property type="match status" value="1"/>
</dbReference>
<evidence type="ECO:0000256" key="1">
    <source>
        <dbReference type="ARBA" id="ARBA00022500"/>
    </source>
</evidence>
<dbReference type="InterPro" id="IPR003660">
    <property type="entry name" value="HAMP_dom"/>
</dbReference>
<evidence type="ECO:0000256" key="2">
    <source>
        <dbReference type="ARBA" id="ARBA00029447"/>
    </source>
</evidence>
<dbReference type="Proteomes" id="UP000593915">
    <property type="component" value="Chromosome"/>
</dbReference>
<dbReference type="SMART" id="SM00283">
    <property type="entry name" value="MA"/>
    <property type="match status" value="1"/>
</dbReference>
<dbReference type="GO" id="GO:0005886">
    <property type="term" value="C:plasma membrane"/>
    <property type="evidence" value="ECO:0007669"/>
    <property type="project" value="TreeGrafter"/>
</dbReference>
<dbReference type="GO" id="GO:0004888">
    <property type="term" value="F:transmembrane signaling receptor activity"/>
    <property type="evidence" value="ECO:0007669"/>
    <property type="project" value="InterPro"/>
</dbReference>
<dbReference type="Gene3D" id="6.10.340.10">
    <property type="match status" value="1"/>
</dbReference>
<evidence type="ECO:0000256" key="4">
    <source>
        <dbReference type="SAM" id="Phobius"/>
    </source>
</evidence>
<gene>
    <name evidence="7" type="ORF">IFE08_04555</name>
</gene>
<dbReference type="PANTHER" id="PTHR43531">
    <property type="entry name" value="PROTEIN ICFG"/>
    <property type="match status" value="1"/>
</dbReference>
<dbReference type="EMBL" id="CP061839">
    <property type="protein sequence ID" value="QOW61652.1"/>
    <property type="molecule type" value="Genomic_DNA"/>
</dbReference>
<dbReference type="Pfam" id="PF00672">
    <property type="entry name" value="HAMP"/>
    <property type="match status" value="1"/>
</dbReference>
<proteinExistence type="inferred from homology"/>
<dbReference type="CDD" id="cd06225">
    <property type="entry name" value="HAMP"/>
    <property type="match status" value="1"/>
</dbReference>
<feature type="domain" description="Methyl-accepting transducer" evidence="5">
    <location>
        <begin position="312"/>
        <end position="541"/>
    </location>
</feature>
<keyword evidence="4" id="KW-0812">Transmembrane</keyword>
<dbReference type="GO" id="GO:0007165">
    <property type="term" value="P:signal transduction"/>
    <property type="evidence" value="ECO:0007669"/>
    <property type="project" value="UniProtKB-KW"/>
</dbReference>
<dbReference type="AlphaFoldDB" id="A0A7S6WRV0"/>
<dbReference type="InterPro" id="IPR004090">
    <property type="entry name" value="Chemotax_Me-accpt_rcpt"/>
</dbReference>
<keyword evidence="4" id="KW-1133">Transmembrane helix</keyword>